<evidence type="ECO:0000256" key="1">
    <source>
        <dbReference type="SAM" id="MobiDB-lite"/>
    </source>
</evidence>
<keyword evidence="5" id="KW-1185">Reference proteome</keyword>
<feature type="region of interest" description="Disordered" evidence="1">
    <location>
        <begin position="189"/>
        <end position="216"/>
    </location>
</feature>
<dbReference type="EMBL" id="JAADJG010000139">
    <property type="protein sequence ID" value="KAF4453914.1"/>
    <property type="molecule type" value="Genomic_DNA"/>
</dbReference>
<keyword evidence="2" id="KW-0472">Membrane</keyword>
<feature type="chain" id="PRO_5034030422" description="Mid2 domain-containing protein" evidence="3">
    <location>
        <begin position="23"/>
        <end position="216"/>
    </location>
</feature>
<comment type="caution">
    <text evidence="4">The sequence shown here is derived from an EMBL/GenBank/DDBJ whole genome shotgun (WGS) entry which is preliminary data.</text>
</comment>
<feature type="transmembrane region" description="Helical" evidence="2">
    <location>
        <begin position="138"/>
        <end position="160"/>
    </location>
</feature>
<keyword evidence="2" id="KW-1133">Transmembrane helix</keyword>
<feature type="signal peptide" evidence="3">
    <location>
        <begin position="1"/>
        <end position="22"/>
    </location>
</feature>
<evidence type="ECO:0000313" key="5">
    <source>
        <dbReference type="Proteomes" id="UP000605986"/>
    </source>
</evidence>
<name>A0A8H4NWM7_9HYPO</name>
<dbReference type="Proteomes" id="UP000605986">
    <property type="component" value="Unassembled WGS sequence"/>
</dbReference>
<evidence type="ECO:0000256" key="3">
    <source>
        <dbReference type="SAM" id="SignalP"/>
    </source>
</evidence>
<accession>A0A8H4NWM7</accession>
<feature type="region of interest" description="Disordered" evidence="1">
    <location>
        <begin position="99"/>
        <end position="131"/>
    </location>
</feature>
<gene>
    <name evidence="4" type="ORF">F53441_3439</name>
</gene>
<reference evidence="4" key="1">
    <citation type="submission" date="2020-01" db="EMBL/GenBank/DDBJ databases">
        <title>Identification and distribution of gene clusters putatively required for synthesis of sphingolipid metabolism inhibitors in phylogenetically diverse species of the filamentous fungus Fusarium.</title>
        <authorList>
            <person name="Kim H.-S."/>
            <person name="Busman M."/>
            <person name="Brown D.W."/>
            <person name="Divon H."/>
            <person name="Uhlig S."/>
            <person name="Proctor R.H."/>
        </authorList>
    </citation>
    <scope>NUCLEOTIDE SEQUENCE</scope>
    <source>
        <strain evidence="4">NRRL 53441</strain>
    </source>
</reference>
<organism evidence="4 5">
    <name type="scientific">Fusarium austroafricanum</name>
    <dbReference type="NCBI Taxonomy" id="2364996"/>
    <lineage>
        <taxon>Eukaryota</taxon>
        <taxon>Fungi</taxon>
        <taxon>Dikarya</taxon>
        <taxon>Ascomycota</taxon>
        <taxon>Pezizomycotina</taxon>
        <taxon>Sordariomycetes</taxon>
        <taxon>Hypocreomycetidae</taxon>
        <taxon>Hypocreales</taxon>
        <taxon>Nectriaceae</taxon>
        <taxon>Fusarium</taxon>
        <taxon>Fusarium concolor species complex</taxon>
    </lineage>
</organism>
<keyword evidence="2" id="KW-0812">Transmembrane</keyword>
<dbReference type="OrthoDB" id="5082685at2759"/>
<keyword evidence="3" id="KW-0732">Signal</keyword>
<proteinExistence type="predicted"/>
<dbReference type="AlphaFoldDB" id="A0A8H4NWM7"/>
<evidence type="ECO:0000256" key="2">
    <source>
        <dbReference type="SAM" id="Phobius"/>
    </source>
</evidence>
<sequence>MRIIKACTLSVAALAPLACCKSKFIHPPERDLDAREDFQKNKRYEYDWGNFTKDNEDSVYWFEIRSGNNDGKGATVAQSQYFNVSAPKPDETEYITRILTPTATTSQGPNTTGSSSKEDTITSPVSSSQAGLSRGETAGIAVGATIGGLLILGGVGWMAWRRLARNKSDTAVSECLPHNYQQQQLYVSEQKAELPVDPSTHPSEYATSRPGLHEAP</sequence>
<evidence type="ECO:0008006" key="6">
    <source>
        <dbReference type="Google" id="ProtNLM"/>
    </source>
</evidence>
<protein>
    <recommendedName>
        <fullName evidence="6">Mid2 domain-containing protein</fullName>
    </recommendedName>
</protein>
<evidence type="ECO:0000313" key="4">
    <source>
        <dbReference type="EMBL" id="KAF4453914.1"/>
    </source>
</evidence>